<evidence type="ECO:0000313" key="3">
    <source>
        <dbReference type="Proteomes" id="UP000515908"/>
    </source>
</evidence>
<dbReference type="EMBL" id="LR877147">
    <property type="protein sequence ID" value="CAD2214547.1"/>
    <property type="molecule type" value="Genomic_DNA"/>
</dbReference>
<protein>
    <submittedName>
        <fullName evidence="2">Uncharacterized protein</fullName>
    </submittedName>
</protein>
<reference evidence="2 3" key="1">
    <citation type="submission" date="2020-08" db="EMBL/GenBank/DDBJ databases">
        <authorList>
            <person name="Newling K."/>
            <person name="Davey J."/>
            <person name="Forrester S."/>
        </authorList>
    </citation>
    <scope>NUCLEOTIDE SEQUENCE [LARGE SCALE GENOMIC DNA]</scope>
    <source>
        <strain evidence="3">Crithidia deanei Carvalho (ATCC PRA-265)</strain>
    </source>
</reference>
<accession>A0A7G2C6X1</accession>
<feature type="region of interest" description="Disordered" evidence="1">
    <location>
        <begin position="561"/>
        <end position="581"/>
    </location>
</feature>
<evidence type="ECO:0000256" key="1">
    <source>
        <dbReference type="SAM" id="MobiDB-lite"/>
    </source>
</evidence>
<dbReference type="AlphaFoldDB" id="A0A7G2C6X1"/>
<keyword evidence="3" id="KW-1185">Reference proteome</keyword>
<feature type="region of interest" description="Disordered" evidence="1">
    <location>
        <begin position="237"/>
        <end position="283"/>
    </location>
</feature>
<gene>
    <name evidence="2" type="ORF">ADEAN_000199700</name>
</gene>
<proteinExistence type="predicted"/>
<dbReference type="VEuPathDB" id="TriTrypDB:ADEAN_000199700"/>
<sequence>MKYAEETEEGKGGTETEASASTPKYSWCACCRPPADAENNTNPSVQRIRAAARQVSPLYHHGYEYAPQRRELQTTNRSGRVPQENFVLHDVEAVRQLFKIEVLPASNKGVSYVRNYILHVLVPRDMSTCAIDRTGHLEELNLFEGVPEQAARVYNKNNFTLSKENIQSVLVQHGLDVAGAEKDAPADVFLDGLKATEQREITAKVLAQMEKKAIPHSLMGMYWVLDDDIYSFSQSFPVETNSPTSDPNNNNNNNSSNSNSNHNEDEEDELINPTGPSKNANRKNVAITCREMFREVERRIMKLRENAIKANAAAANNNNTNSNNNNDSSSGLVNNRLVPSNACVFLSKEDMVLNNTIPSNNVQKLNIHNFTEFPNIAIYSLEYTRFAYVYDEKAVSINSYANIACLFNYALVHNPPSPHYFPPVPPRGVRPPHEVLVGYIGNDMLWYRFAVREDYDINLQLIARGLFTVRFRNLSFDVPQMGKVRGGLTDYYRTCQEEIKKQNQRFLLQWPSIAVSCVKGKNATEREDIRIRWDLVHPSKIRYPGAQLYLSGPLPQIQASRAVPAPSEGKTPMTLPDFFSKRPREAEELPLDDRLHRTNPPNPIYNNVEQRAAAAAPPAEERGGPSSSRDLPLGEALRVGLTPIPFSALQVGKIVCMVPSSPQHPPSGEGHPHRPKRRKWLYGCGAGATRPHRGKRHPKVL</sequence>
<feature type="compositionally biased region" description="Low complexity" evidence="1">
    <location>
        <begin position="239"/>
        <end position="261"/>
    </location>
</feature>
<feature type="region of interest" description="Disordered" evidence="1">
    <location>
        <begin position="314"/>
        <end position="333"/>
    </location>
</feature>
<feature type="region of interest" description="Disordered" evidence="1">
    <location>
        <begin position="660"/>
        <end position="679"/>
    </location>
</feature>
<name>A0A7G2C6X1_9TRYP</name>
<feature type="region of interest" description="Disordered" evidence="1">
    <location>
        <begin position="611"/>
        <end position="631"/>
    </location>
</feature>
<evidence type="ECO:0000313" key="2">
    <source>
        <dbReference type="EMBL" id="CAD2214547.1"/>
    </source>
</evidence>
<dbReference type="Proteomes" id="UP000515908">
    <property type="component" value="Chromosome 03"/>
</dbReference>
<dbReference type="OrthoDB" id="278624at2759"/>
<organism evidence="2 3">
    <name type="scientific">Angomonas deanei</name>
    <dbReference type="NCBI Taxonomy" id="59799"/>
    <lineage>
        <taxon>Eukaryota</taxon>
        <taxon>Discoba</taxon>
        <taxon>Euglenozoa</taxon>
        <taxon>Kinetoplastea</taxon>
        <taxon>Metakinetoplastina</taxon>
        <taxon>Trypanosomatida</taxon>
        <taxon>Trypanosomatidae</taxon>
        <taxon>Strigomonadinae</taxon>
        <taxon>Angomonas</taxon>
    </lineage>
</organism>